<name>A0A8E2JF39_9PEZI</name>
<evidence type="ECO:0000256" key="4">
    <source>
        <dbReference type="ARBA" id="ARBA00023136"/>
    </source>
</evidence>
<feature type="transmembrane region" description="Helical" evidence="5">
    <location>
        <begin position="367"/>
        <end position="388"/>
    </location>
</feature>
<dbReference type="Proteomes" id="UP000250266">
    <property type="component" value="Unassembled WGS sequence"/>
</dbReference>
<evidence type="ECO:0008006" key="8">
    <source>
        <dbReference type="Google" id="ProtNLM"/>
    </source>
</evidence>
<dbReference type="OrthoDB" id="2830640at2759"/>
<dbReference type="SUPFAM" id="SSF144083">
    <property type="entry name" value="Magnesium transport protein CorA, transmembrane region"/>
    <property type="match status" value="1"/>
</dbReference>
<proteinExistence type="predicted"/>
<accession>A0A8E2JF39</accession>
<evidence type="ECO:0000313" key="6">
    <source>
        <dbReference type="EMBL" id="OCK80315.1"/>
    </source>
</evidence>
<dbReference type="Gene3D" id="1.20.58.340">
    <property type="entry name" value="Magnesium transport protein CorA, transmembrane region"/>
    <property type="match status" value="1"/>
</dbReference>
<evidence type="ECO:0000256" key="5">
    <source>
        <dbReference type="SAM" id="Phobius"/>
    </source>
</evidence>
<feature type="transmembrane region" description="Helical" evidence="5">
    <location>
        <begin position="330"/>
        <end position="352"/>
    </location>
</feature>
<keyword evidence="4 5" id="KW-0472">Membrane</keyword>
<sequence>MTKGNCLDCPLLGVAKRKTGKGENGWETSELSLDNFLTQNAKDTRLTVIRAQADEIRECPRCRQLFTEAFKVPEMWWSRWCRRSNGYFGCEDTTDEQGDFDGHNTWFRFIVKQTLDNVPKGQKDYIWYKFNIFTRWLLNTNQTIVVVFDPPPGVRERIPSPLLDASETSNFSDPYLIHSLFAEDVVRLQDDAVWGIRNLVREIEVHRTASAAPNPDYPRLHDIARHAIHVSETLDLAVKTVDCMMSRHDQFLSDRSASDDKIKTTQRQIRNRMYFYDHMLRSLRFRSASNKERLLNEIQLTFNTVAQYDSRISVQIGRAAQSDSSAMKTIAFLTLTFFPATFISAIFSMSFFNFNPDEDRWTVSKKFWVYWAVAIPLTCITAISWTFWQKISPLKPIGEEEVLKSRGVQLVGDLNEMATKLRDDSGDRYITEKV</sequence>
<organism evidence="6 7">
    <name type="scientific">Lepidopterella palustris CBS 459.81</name>
    <dbReference type="NCBI Taxonomy" id="1314670"/>
    <lineage>
        <taxon>Eukaryota</taxon>
        <taxon>Fungi</taxon>
        <taxon>Dikarya</taxon>
        <taxon>Ascomycota</taxon>
        <taxon>Pezizomycotina</taxon>
        <taxon>Dothideomycetes</taxon>
        <taxon>Pleosporomycetidae</taxon>
        <taxon>Mytilinidiales</taxon>
        <taxon>Argynnaceae</taxon>
        <taxon>Lepidopterella</taxon>
    </lineage>
</organism>
<reference evidence="6 7" key="1">
    <citation type="journal article" date="2016" name="Nat. Commun.">
        <title>Ectomycorrhizal ecology is imprinted in the genome of the dominant symbiotic fungus Cenococcum geophilum.</title>
        <authorList>
            <consortium name="DOE Joint Genome Institute"/>
            <person name="Peter M."/>
            <person name="Kohler A."/>
            <person name="Ohm R.A."/>
            <person name="Kuo A."/>
            <person name="Krutzmann J."/>
            <person name="Morin E."/>
            <person name="Arend M."/>
            <person name="Barry K.W."/>
            <person name="Binder M."/>
            <person name="Choi C."/>
            <person name="Clum A."/>
            <person name="Copeland A."/>
            <person name="Grisel N."/>
            <person name="Haridas S."/>
            <person name="Kipfer T."/>
            <person name="LaButti K."/>
            <person name="Lindquist E."/>
            <person name="Lipzen A."/>
            <person name="Maire R."/>
            <person name="Meier B."/>
            <person name="Mihaltcheva S."/>
            <person name="Molinier V."/>
            <person name="Murat C."/>
            <person name="Poggeler S."/>
            <person name="Quandt C.A."/>
            <person name="Sperisen C."/>
            <person name="Tritt A."/>
            <person name="Tisserant E."/>
            <person name="Crous P.W."/>
            <person name="Henrissat B."/>
            <person name="Nehls U."/>
            <person name="Egli S."/>
            <person name="Spatafora J.W."/>
            <person name="Grigoriev I.V."/>
            <person name="Martin F.M."/>
        </authorList>
    </citation>
    <scope>NUCLEOTIDE SEQUENCE [LARGE SCALE GENOMIC DNA]</scope>
    <source>
        <strain evidence="6 7">CBS 459.81</strain>
    </source>
</reference>
<evidence type="ECO:0000256" key="2">
    <source>
        <dbReference type="ARBA" id="ARBA00022692"/>
    </source>
</evidence>
<keyword evidence="2 5" id="KW-0812">Transmembrane</keyword>
<dbReference type="EMBL" id="KV744965">
    <property type="protein sequence ID" value="OCK80315.1"/>
    <property type="molecule type" value="Genomic_DNA"/>
</dbReference>
<evidence type="ECO:0000313" key="7">
    <source>
        <dbReference type="Proteomes" id="UP000250266"/>
    </source>
</evidence>
<evidence type="ECO:0000256" key="1">
    <source>
        <dbReference type="ARBA" id="ARBA00004141"/>
    </source>
</evidence>
<comment type="subcellular location">
    <subcellularLocation>
        <location evidence="1">Membrane</location>
        <topology evidence="1">Multi-pass membrane protein</topology>
    </subcellularLocation>
</comment>
<protein>
    <recommendedName>
        <fullName evidence="8">Mg2+ transporter protein</fullName>
    </recommendedName>
</protein>
<dbReference type="AlphaFoldDB" id="A0A8E2JF39"/>
<keyword evidence="7" id="KW-1185">Reference proteome</keyword>
<dbReference type="GO" id="GO:0016020">
    <property type="term" value="C:membrane"/>
    <property type="evidence" value="ECO:0007669"/>
    <property type="project" value="UniProtKB-SubCell"/>
</dbReference>
<evidence type="ECO:0000256" key="3">
    <source>
        <dbReference type="ARBA" id="ARBA00022989"/>
    </source>
</evidence>
<gene>
    <name evidence="6" type="ORF">K432DRAFT_425842</name>
</gene>
<dbReference type="InterPro" id="IPR045863">
    <property type="entry name" value="CorA_TM1_TM2"/>
</dbReference>
<keyword evidence="3 5" id="KW-1133">Transmembrane helix</keyword>